<dbReference type="Gene3D" id="1.20.1070.10">
    <property type="entry name" value="Rhodopsin 7-helix transmembrane proteins"/>
    <property type="match status" value="1"/>
</dbReference>
<dbReference type="PANTHER" id="PTHR26453">
    <property type="entry name" value="OLFACTORY RECEPTOR"/>
    <property type="match status" value="1"/>
</dbReference>
<evidence type="ECO:0000256" key="9">
    <source>
        <dbReference type="ARBA" id="ARBA00023136"/>
    </source>
</evidence>
<evidence type="ECO:0000313" key="15">
    <source>
        <dbReference type="EMBL" id="KFV76090.1"/>
    </source>
</evidence>
<feature type="domain" description="G-protein coupled receptors family 1 profile" evidence="14">
    <location>
        <begin position="37"/>
        <end position="286"/>
    </location>
</feature>
<dbReference type="Proteomes" id="UP000053875">
    <property type="component" value="Unassembled WGS sequence"/>
</dbReference>
<evidence type="ECO:0000256" key="5">
    <source>
        <dbReference type="ARBA" id="ARBA00022692"/>
    </source>
</evidence>
<dbReference type="PRINTS" id="PR00237">
    <property type="entry name" value="GPCRRHODOPSN"/>
</dbReference>
<dbReference type="PROSITE" id="PS00237">
    <property type="entry name" value="G_PROTEIN_RECEP_F1_1"/>
    <property type="match status" value="1"/>
</dbReference>
<keyword evidence="10 12" id="KW-0675">Receptor</keyword>
<feature type="transmembrane region" description="Helical" evidence="13">
    <location>
        <begin position="196"/>
        <end position="218"/>
    </location>
</feature>
<evidence type="ECO:0000256" key="8">
    <source>
        <dbReference type="ARBA" id="ARBA00023040"/>
    </source>
</evidence>
<dbReference type="InterPro" id="IPR000725">
    <property type="entry name" value="Olfact_rcpt"/>
</dbReference>
<dbReference type="PROSITE" id="PS50262">
    <property type="entry name" value="G_PROTEIN_RECEP_F1_2"/>
    <property type="match status" value="1"/>
</dbReference>
<evidence type="ECO:0000256" key="6">
    <source>
        <dbReference type="ARBA" id="ARBA00022725"/>
    </source>
</evidence>
<dbReference type="GO" id="GO:0004984">
    <property type="term" value="F:olfactory receptor activity"/>
    <property type="evidence" value="ECO:0007669"/>
    <property type="project" value="InterPro"/>
</dbReference>
<feature type="transmembrane region" description="Helical" evidence="13">
    <location>
        <begin position="137"/>
        <end position="154"/>
    </location>
</feature>
<reference evidence="15 16" key="1">
    <citation type="submission" date="2014-04" db="EMBL/GenBank/DDBJ databases">
        <title>Genome evolution of avian class.</title>
        <authorList>
            <person name="Zhang G."/>
            <person name="Li C."/>
        </authorList>
    </citation>
    <scope>NUCLEOTIDE SEQUENCE [LARGE SCALE GENOMIC DNA]</scope>
    <source>
        <strain evidence="15">BGI_N307</strain>
    </source>
</reference>
<organism evidence="15 16">
    <name type="scientific">Dryobates pubescens</name>
    <name type="common">Downy woodpecker</name>
    <name type="synonym">Picoides pubescens</name>
    <dbReference type="NCBI Taxonomy" id="118200"/>
    <lineage>
        <taxon>Eukaryota</taxon>
        <taxon>Metazoa</taxon>
        <taxon>Chordata</taxon>
        <taxon>Craniata</taxon>
        <taxon>Vertebrata</taxon>
        <taxon>Euteleostomi</taxon>
        <taxon>Archelosauria</taxon>
        <taxon>Archosauria</taxon>
        <taxon>Dinosauria</taxon>
        <taxon>Saurischia</taxon>
        <taxon>Theropoda</taxon>
        <taxon>Coelurosauria</taxon>
        <taxon>Aves</taxon>
        <taxon>Neognathae</taxon>
        <taxon>Neoaves</taxon>
        <taxon>Telluraves</taxon>
        <taxon>Coraciimorphae</taxon>
        <taxon>Piciformes</taxon>
        <taxon>Picidae</taxon>
        <taxon>Dryobates</taxon>
    </lineage>
</organism>
<dbReference type="Pfam" id="PF13853">
    <property type="entry name" value="7tm_4"/>
    <property type="match status" value="1"/>
</dbReference>
<comment type="subcellular location">
    <subcellularLocation>
        <location evidence="1 13">Cell membrane</location>
        <topology evidence="1 13">Multi-pass membrane protein</topology>
    </subcellularLocation>
</comment>
<feature type="non-terminal residue" evidence="15">
    <location>
        <position position="1"/>
    </location>
</feature>
<keyword evidence="6 13" id="KW-0552">Olfaction</keyword>
<evidence type="ECO:0000256" key="13">
    <source>
        <dbReference type="RuleBase" id="RU363047"/>
    </source>
</evidence>
<dbReference type="GO" id="GO:0004930">
    <property type="term" value="F:G protein-coupled receptor activity"/>
    <property type="evidence" value="ECO:0007669"/>
    <property type="project" value="UniProtKB-KW"/>
</dbReference>
<dbReference type="PRINTS" id="PR00245">
    <property type="entry name" value="OLFACTORYR"/>
</dbReference>
<protein>
    <recommendedName>
        <fullName evidence="13">Olfactory receptor</fullName>
    </recommendedName>
</protein>
<evidence type="ECO:0000256" key="4">
    <source>
        <dbReference type="ARBA" id="ARBA00022606"/>
    </source>
</evidence>
<dbReference type="FunFam" id="1.10.1220.70:FF:000001">
    <property type="entry name" value="Olfactory receptor"/>
    <property type="match status" value="1"/>
</dbReference>
<keyword evidence="16" id="KW-1185">Reference proteome</keyword>
<feature type="transmembrane region" description="Helical" evidence="13">
    <location>
        <begin position="239"/>
        <end position="257"/>
    </location>
</feature>
<evidence type="ECO:0000256" key="1">
    <source>
        <dbReference type="ARBA" id="ARBA00004651"/>
    </source>
</evidence>
<dbReference type="InterPro" id="IPR017452">
    <property type="entry name" value="GPCR_Rhodpsn_7TM"/>
</dbReference>
<dbReference type="AlphaFoldDB" id="A0A093H9J4"/>
<sequence>NHTVVTYFQFLPFSSTPAIQGSLFCLVLFMYLSTLVGNILIITLTMVDAALHSPMYFFLKNLSFLEIGYTTSTIPKMLVNFLSRKQGISFLGCATQMYVFSLLGITECCLLAAMAYDRYVAICQPLRYQAMMSWGKCFLLAAVSWLIGFLVALGQTTSIFTFPYCGPNKINHFFCDLPPLLKLACAATSKNEITTYIIAVLFIMVPFLLIVVSYVQILHTIFRMPSAGDKRKTFSTCSSHLVVVTLFYGSGIVTYLRPKASFSSSSTKLLSLFYTLISPMMNPLIYSLRNNEVKQALKRLI</sequence>
<proteinExistence type="inferred from homology"/>
<keyword evidence="11 12" id="KW-0807">Transducer</keyword>
<evidence type="ECO:0000256" key="12">
    <source>
        <dbReference type="RuleBase" id="RU000688"/>
    </source>
</evidence>
<dbReference type="GO" id="GO:0005886">
    <property type="term" value="C:plasma membrane"/>
    <property type="evidence" value="ECO:0007669"/>
    <property type="project" value="UniProtKB-SubCell"/>
</dbReference>
<dbReference type="EMBL" id="KL217277">
    <property type="protein sequence ID" value="KFV76090.1"/>
    <property type="molecule type" value="Genomic_DNA"/>
</dbReference>
<accession>A0A093H9J4</accession>
<keyword evidence="8 12" id="KW-0297">G-protein coupled receptor</keyword>
<keyword evidence="5 12" id="KW-0812">Transmembrane</keyword>
<evidence type="ECO:0000259" key="14">
    <source>
        <dbReference type="PROSITE" id="PS50262"/>
    </source>
</evidence>
<evidence type="ECO:0000256" key="3">
    <source>
        <dbReference type="ARBA" id="ARBA00022475"/>
    </source>
</evidence>
<keyword evidence="9 13" id="KW-0472">Membrane</keyword>
<evidence type="ECO:0000256" key="11">
    <source>
        <dbReference type="ARBA" id="ARBA00023224"/>
    </source>
</evidence>
<evidence type="ECO:0000256" key="2">
    <source>
        <dbReference type="ARBA" id="ARBA00010663"/>
    </source>
</evidence>
<dbReference type="STRING" id="118200.A0A093H9J4"/>
<keyword evidence="4 13" id="KW-0716">Sensory transduction</keyword>
<evidence type="ECO:0000313" key="16">
    <source>
        <dbReference type="Proteomes" id="UP000053875"/>
    </source>
</evidence>
<keyword evidence="3 13" id="KW-1003">Cell membrane</keyword>
<feature type="transmembrane region" description="Helical" evidence="13">
    <location>
        <begin position="269"/>
        <end position="288"/>
    </location>
</feature>
<dbReference type="CDD" id="cd15225">
    <property type="entry name" value="7tmA_OR10A-like"/>
    <property type="match status" value="1"/>
</dbReference>
<evidence type="ECO:0000256" key="10">
    <source>
        <dbReference type="ARBA" id="ARBA00023170"/>
    </source>
</evidence>
<dbReference type="InterPro" id="IPR000276">
    <property type="entry name" value="GPCR_Rhodpsn"/>
</dbReference>
<feature type="transmembrane region" description="Helical" evidence="13">
    <location>
        <begin position="57"/>
        <end position="78"/>
    </location>
</feature>
<comment type="similarity">
    <text evidence="2 12">Belongs to the G-protein coupled receptor 1 family.</text>
</comment>
<gene>
    <name evidence="15" type="ORF">N307_01054</name>
</gene>
<evidence type="ECO:0000256" key="7">
    <source>
        <dbReference type="ARBA" id="ARBA00022989"/>
    </source>
</evidence>
<dbReference type="SUPFAM" id="SSF81321">
    <property type="entry name" value="Family A G protein-coupled receptor-like"/>
    <property type="match status" value="1"/>
</dbReference>
<keyword evidence="7 13" id="KW-1133">Transmembrane helix</keyword>
<name>A0A093H9J4_DRYPU</name>
<feature type="non-terminal residue" evidence="15">
    <location>
        <position position="301"/>
    </location>
</feature>
<dbReference type="FunFam" id="1.20.1070.10:FF:000001">
    <property type="entry name" value="Olfactory receptor"/>
    <property type="match status" value="1"/>
</dbReference>
<feature type="transmembrane region" description="Helical" evidence="13">
    <location>
        <begin position="20"/>
        <end position="45"/>
    </location>
</feature>
<feature type="transmembrane region" description="Helical" evidence="13">
    <location>
        <begin position="98"/>
        <end position="116"/>
    </location>
</feature>